<dbReference type="Gene3D" id="3.30.70.660">
    <property type="entry name" value="Pseudouridine synthase I, catalytic domain, C-terminal subdomain"/>
    <property type="match status" value="1"/>
</dbReference>
<evidence type="ECO:0000256" key="2">
    <source>
        <dbReference type="ARBA" id="ARBA00022694"/>
    </source>
</evidence>
<dbReference type="GeneID" id="8438846"/>
<feature type="domain" description="Pseudouridine synthase I TruA alpha/beta" evidence="5">
    <location>
        <begin position="331"/>
        <end position="471"/>
    </location>
</feature>
<dbReference type="InterPro" id="IPR001406">
    <property type="entry name" value="PsdUridine_synth_TruA"/>
</dbReference>
<comment type="similarity">
    <text evidence="1">Belongs to the tRNA pseudouridine synthase TruA family.</text>
</comment>
<evidence type="ECO:0000256" key="3">
    <source>
        <dbReference type="ARBA" id="ARBA00023235"/>
    </source>
</evidence>
<dbReference type="HOGENOM" id="CLU_014673_2_3_1"/>
<proteinExistence type="inferred from homology"/>
<keyword evidence="3" id="KW-0413">Isomerase</keyword>
<evidence type="ECO:0000313" key="7">
    <source>
        <dbReference type="Proteomes" id="UP000002058"/>
    </source>
</evidence>
<dbReference type="GO" id="GO:0031119">
    <property type="term" value="P:tRNA pseudouridine synthesis"/>
    <property type="evidence" value="ECO:0007669"/>
    <property type="project" value="TreeGrafter"/>
</dbReference>
<dbReference type="Gene3D" id="3.30.70.580">
    <property type="entry name" value="Pseudouridine synthase I, catalytic domain, N-terminal subdomain"/>
    <property type="match status" value="1"/>
</dbReference>
<dbReference type="RefSeq" id="XP_002582528.1">
    <property type="nucleotide sequence ID" value="XM_002582482.1"/>
</dbReference>
<accession>C4JYQ0</accession>
<dbReference type="PANTHER" id="PTHR11142:SF5">
    <property type="entry name" value="TRNA PSEUDOURIDINE(38_39) SYNTHASE"/>
    <property type="match status" value="1"/>
</dbReference>
<evidence type="ECO:0000256" key="4">
    <source>
        <dbReference type="SAM" id="MobiDB-lite"/>
    </source>
</evidence>
<dbReference type="STRING" id="336963.C4JYQ0"/>
<sequence length="615" mass="68502">MSSAKASPSPAGLQTDYSSWDTARLVARITELEQQLSSSAETQPRGRSRPRNDLPPTSPLINPVESYPPGPFNPSRASSRAARPPRDIDPSKYHTRFIALKFAYLGQRYNGYEHANGNITPLPTIEEELWKALRKARLIFPHIVENSENVDESGSRSLSRPYSISWEGCDYSKCGRTDRGVSAFGQVVGVRVRSSRPKKTVEPVATPDTSTSVTPKLISKDVESPFGGLGIDVSELEVEEKWDDVADELPYIQMLNGVLPEDIRILAWCPRPPPDFDARFSCRERRYRYFFTQPAFCPTPGPLGFVKRPGDTPGSKMREGWLDIDAMREGAKRYIGSHDFRNFCKVDASKQITNFVRKISHADIQVLDAKNLPPAFLAQQGFQQYENVDRELRDSSDVQDPALKVYYFSVHGSAFLWHQVRHMVAVLFLIGQGLEPPSIVSQLLDVSTNPRRPTYDIASDAPLVLWDCVFPKNGDENEDGLDWVYAGDPRTANSGRGDGKFGQGGVVDSIWSVWRQRKIDEVMAASLLDLAVGQGDSSSVASGGFRNPTLDKLNRSQKMFYGGNDGKASGNYVRLMQRRRNDTVEETNARWVAKGKRTAKKSSKKGDSADVEDAA</sequence>
<dbReference type="FunCoup" id="C4JYQ0">
    <property type="interactions" value="652"/>
</dbReference>
<dbReference type="GO" id="GO:0005737">
    <property type="term" value="C:cytoplasm"/>
    <property type="evidence" value="ECO:0007669"/>
    <property type="project" value="TreeGrafter"/>
</dbReference>
<dbReference type="InParanoid" id="C4JYQ0"/>
<gene>
    <name evidence="6" type="ORF">UREG_07301</name>
</gene>
<organism evidence="6 7">
    <name type="scientific">Uncinocarpus reesii (strain UAMH 1704)</name>
    <dbReference type="NCBI Taxonomy" id="336963"/>
    <lineage>
        <taxon>Eukaryota</taxon>
        <taxon>Fungi</taxon>
        <taxon>Dikarya</taxon>
        <taxon>Ascomycota</taxon>
        <taxon>Pezizomycotina</taxon>
        <taxon>Eurotiomycetes</taxon>
        <taxon>Eurotiomycetidae</taxon>
        <taxon>Onygenales</taxon>
        <taxon>Onygenaceae</taxon>
        <taxon>Uncinocarpus</taxon>
    </lineage>
</organism>
<dbReference type="GO" id="GO:0003723">
    <property type="term" value="F:RNA binding"/>
    <property type="evidence" value="ECO:0007669"/>
    <property type="project" value="InterPro"/>
</dbReference>
<evidence type="ECO:0000313" key="6">
    <source>
        <dbReference type="EMBL" id="EEP82436.1"/>
    </source>
</evidence>
<protein>
    <recommendedName>
        <fullName evidence="5">Pseudouridine synthase I TruA alpha/beta domain-containing protein</fullName>
    </recommendedName>
</protein>
<dbReference type="SUPFAM" id="SSF55120">
    <property type="entry name" value="Pseudouridine synthase"/>
    <property type="match status" value="1"/>
</dbReference>
<dbReference type="GO" id="GO:0009982">
    <property type="term" value="F:pseudouridine synthase activity"/>
    <property type="evidence" value="ECO:0007669"/>
    <property type="project" value="InterPro"/>
</dbReference>
<name>C4JYQ0_UNCRE</name>
<dbReference type="GO" id="GO:1990481">
    <property type="term" value="P:mRNA pseudouridine synthesis"/>
    <property type="evidence" value="ECO:0007669"/>
    <property type="project" value="TreeGrafter"/>
</dbReference>
<dbReference type="InterPro" id="IPR020097">
    <property type="entry name" value="PsdUridine_synth_TruA_a/b_dom"/>
</dbReference>
<dbReference type="VEuPathDB" id="FungiDB:UREG_07301"/>
<evidence type="ECO:0000256" key="1">
    <source>
        <dbReference type="ARBA" id="ARBA00009375"/>
    </source>
</evidence>
<dbReference type="GO" id="GO:0005634">
    <property type="term" value="C:nucleus"/>
    <property type="evidence" value="ECO:0007669"/>
    <property type="project" value="TreeGrafter"/>
</dbReference>
<dbReference type="KEGG" id="ure:UREG_07301"/>
<evidence type="ECO:0000259" key="5">
    <source>
        <dbReference type="Pfam" id="PF01416"/>
    </source>
</evidence>
<dbReference type="eggNOG" id="KOG2554">
    <property type="taxonomic scope" value="Eukaryota"/>
</dbReference>
<dbReference type="PANTHER" id="PTHR11142">
    <property type="entry name" value="PSEUDOURIDYLATE SYNTHASE"/>
    <property type="match status" value="1"/>
</dbReference>
<dbReference type="Proteomes" id="UP000002058">
    <property type="component" value="Unassembled WGS sequence"/>
</dbReference>
<dbReference type="OMA" id="SCRERRY"/>
<dbReference type="OrthoDB" id="25767at2759"/>
<dbReference type="AlphaFoldDB" id="C4JYQ0"/>
<feature type="compositionally biased region" description="Polar residues" evidence="4">
    <location>
        <begin position="32"/>
        <end position="42"/>
    </location>
</feature>
<dbReference type="HAMAP" id="MF_00171">
    <property type="entry name" value="TruA"/>
    <property type="match status" value="1"/>
</dbReference>
<feature type="compositionally biased region" description="Basic residues" evidence="4">
    <location>
        <begin position="593"/>
        <end position="603"/>
    </location>
</feature>
<feature type="region of interest" description="Disordered" evidence="4">
    <location>
        <begin position="584"/>
        <end position="615"/>
    </location>
</feature>
<reference evidence="7" key="1">
    <citation type="journal article" date="2009" name="Genome Res.">
        <title>Comparative genomic analyses of the human fungal pathogens Coccidioides and their relatives.</title>
        <authorList>
            <person name="Sharpton T.J."/>
            <person name="Stajich J.E."/>
            <person name="Rounsley S.D."/>
            <person name="Gardner M.J."/>
            <person name="Wortman J.R."/>
            <person name="Jordar V.S."/>
            <person name="Maiti R."/>
            <person name="Kodira C.D."/>
            <person name="Neafsey D.E."/>
            <person name="Zeng Q."/>
            <person name="Hung C.-Y."/>
            <person name="McMahan C."/>
            <person name="Muszewska A."/>
            <person name="Grynberg M."/>
            <person name="Mandel M.A."/>
            <person name="Kellner E.M."/>
            <person name="Barker B.M."/>
            <person name="Galgiani J.N."/>
            <person name="Orbach M.J."/>
            <person name="Kirkland T.N."/>
            <person name="Cole G.T."/>
            <person name="Henn M.R."/>
            <person name="Birren B.W."/>
            <person name="Taylor J.W."/>
        </authorList>
    </citation>
    <scope>NUCLEOTIDE SEQUENCE [LARGE SCALE GENOMIC DNA]</scope>
    <source>
        <strain evidence="7">UAMH 1704</strain>
    </source>
</reference>
<keyword evidence="7" id="KW-1185">Reference proteome</keyword>
<dbReference type="InterPro" id="IPR020103">
    <property type="entry name" value="PsdUridine_synth_cat_dom_sf"/>
</dbReference>
<dbReference type="Pfam" id="PF01416">
    <property type="entry name" value="PseudoU_synth_1"/>
    <property type="match status" value="1"/>
</dbReference>
<keyword evidence="2" id="KW-0819">tRNA processing</keyword>
<dbReference type="InterPro" id="IPR020094">
    <property type="entry name" value="TruA/RsuA/RluB/E/F_N"/>
</dbReference>
<dbReference type="EMBL" id="CH476619">
    <property type="protein sequence ID" value="EEP82436.1"/>
    <property type="molecule type" value="Genomic_DNA"/>
</dbReference>
<dbReference type="InterPro" id="IPR020095">
    <property type="entry name" value="PsdUridine_synth_TruA_C"/>
</dbReference>
<feature type="region of interest" description="Disordered" evidence="4">
    <location>
        <begin position="31"/>
        <end position="90"/>
    </location>
</feature>